<accession>A0ABN6E0Q9</accession>
<proteinExistence type="predicted"/>
<dbReference type="Proteomes" id="UP001319827">
    <property type="component" value="Chromosome"/>
</dbReference>
<dbReference type="RefSeq" id="WP_221252174.1">
    <property type="nucleotide sequence ID" value="NZ_AP024355.1"/>
</dbReference>
<dbReference type="EMBL" id="AP024355">
    <property type="protein sequence ID" value="BCR04721.1"/>
    <property type="molecule type" value="Genomic_DNA"/>
</dbReference>
<feature type="transmembrane region" description="Helical" evidence="1">
    <location>
        <begin position="54"/>
        <end position="76"/>
    </location>
</feature>
<reference evidence="2 3" key="1">
    <citation type="journal article" date="2016" name="C (Basel)">
        <title>Selective Growth of and Electricity Production by Marine Exoelectrogenic Bacteria in Self-Aggregated Hydrogel of Microbially Reduced Graphene Oxide.</title>
        <authorList>
            <person name="Yoshida N."/>
            <person name="Goto Y."/>
            <person name="Miyata Y."/>
        </authorList>
    </citation>
    <scope>NUCLEOTIDE SEQUENCE [LARGE SCALE GENOMIC DNA]</scope>
    <source>
        <strain evidence="2 3">NIT-T3</strain>
    </source>
</reference>
<keyword evidence="1" id="KW-0472">Membrane</keyword>
<sequence length="89" mass="9622">MNQRPASPQPKEPGKTFIVLCLGLIALLYLLNIGVGVIELIPDNIPLLGNLDEAAAVALLLMCLRYFGLDLTNVFTKDQDGTRSLRKGG</sequence>
<gene>
    <name evidence="2" type="ORF">DESUT3_17900</name>
</gene>
<feature type="transmembrane region" description="Helical" evidence="1">
    <location>
        <begin position="17"/>
        <end position="42"/>
    </location>
</feature>
<name>A0ABN6E0Q9_9BACT</name>
<evidence type="ECO:0000313" key="3">
    <source>
        <dbReference type="Proteomes" id="UP001319827"/>
    </source>
</evidence>
<evidence type="ECO:0008006" key="4">
    <source>
        <dbReference type="Google" id="ProtNLM"/>
    </source>
</evidence>
<evidence type="ECO:0000313" key="2">
    <source>
        <dbReference type="EMBL" id="BCR04721.1"/>
    </source>
</evidence>
<keyword evidence="1" id="KW-0812">Transmembrane</keyword>
<keyword evidence="3" id="KW-1185">Reference proteome</keyword>
<keyword evidence="1" id="KW-1133">Transmembrane helix</keyword>
<organism evidence="2 3">
    <name type="scientific">Desulfuromonas versatilis</name>
    <dbReference type="NCBI Taxonomy" id="2802975"/>
    <lineage>
        <taxon>Bacteria</taxon>
        <taxon>Pseudomonadati</taxon>
        <taxon>Thermodesulfobacteriota</taxon>
        <taxon>Desulfuromonadia</taxon>
        <taxon>Desulfuromonadales</taxon>
        <taxon>Desulfuromonadaceae</taxon>
        <taxon>Desulfuromonas</taxon>
    </lineage>
</organism>
<evidence type="ECO:0000256" key="1">
    <source>
        <dbReference type="SAM" id="Phobius"/>
    </source>
</evidence>
<reference evidence="2 3" key="2">
    <citation type="journal article" date="2021" name="Int. J. Syst. Evol. Microbiol.">
        <title>Isolation and Polyphasic Characterization of Desulfuromonas versatilis sp. Nov., an Electrogenic Bacteria Capable of Versatile Metabolism Isolated from a Graphene Oxide-Reducing Enrichment Culture.</title>
        <authorList>
            <person name="Xie L."/>
            <person name="Yoshida N."/>
            <person name="Ishii S."/>
            <person name="Meng L."/>
        </authorList>
    </citation>
    <scope>NUCLEOTIDE SEQUENCE [LARGE SCALE GENOMIC DNA]</scope>
    <source>
        <strain evidence="2 3">NIT-T3</strain>
    </source>
</reference>
<protein>
    <recommendedName>
        <fullName evidence="4">DUF1232 domain-containing protein</fullName>
    </recommendedName>
</protein>